<gene>
    <name evidence="1" type="ORF">FCI23_43335</name>
</gene>
<evidence type="ECO:0000313" key="1">
    <source>
        <dbReference type="EMBL" id="TKA00174.1"/>
    </source>
</evidence>
<proteinExistence type="predicted"/>
<evidence type="ECO:0000313" key="2">
    <source>
        <dbReference type="Proteomes" id="UP000305778"/>
    </source>
</evidence>
<comment type="caution">
    <text evidence="1">The sequence shown here is derived from an EMBL/GenBank/DDBJ whole genome shotgun (WGS) entry which is preliminary data.</text>
</comment>
<protein>
    <submittedName>
        <fullName evidence="1">Transcriptional regulator</fullName>
    </submittedName>
</protein>
<organism evidence="1 2">
    <name type="scientific">Actinacidiphila oryziradicis</name>
    <dbReference type="NCBI Taxonomy" id="2571141"/>
    <lineage>
        <taxon>Bacteria</taxon>
        <taxon>Bacillati</taxon>
        <taxon>Actinomycetota</taxon>
        <taxon>Actinomycetes</taxon>
        <taxon>Kitasatosporales</taxon>
        <taxon>Streptomycetaceae</taxon>
        <taxon>Actinacidiphila</taxon>
    </lineage>
</organism>
<dbReference type="AlphaFoldDB" id="A0A4U0RV91"/>
<name>A0A4U0RV91_9ACTN</name>
<accession>A0A4U0RV91</accession>
<sequence>MSRDFGRPPLAEDNRALVEQRLKEVAGSAGVRETLTIEWRGQPKHVEVIDMPVDVLYYNPGTHRIRAQRSHDPAQDGLLDENPWSPESQDYLHHLLKALPADPSKQDPAFDELLVSLREFKQSDPGLITRDGILVNGNTRRAALKELGTANVRVAVLPESCTWDDISTVELSLQLRKDHRRDYSYINRLLAIEEQQATGKLLADIARDFRTRPATCEQDLWILTCLRDLVERSRDGEVQLRLMDFEQHQEKLKELHRAYTKESLVSKENADVLKESRLAAIVLDFSKTDVRNIDETFKSRYLDQRLPEALKPKSVAAASVVIPGLNRSIKAADPKVAAAKALTDSILRAKALENAGETASAERVAEASRTFAAARDAFDGALDPAGRDARLRKRKQAAPDRLNDACQDIDQSVTDLVLARGSRSLDDEAFDEAVLKLRESLRKLAIESRRSIKVPGDGVSWLLDAVLSEDEQ</sequence>
<dbReference type="Proteomes" id="UP000305778">
    <property type="component" value="Unassembled WGS sequence"/>
</dbReference>
<dbReference type="OrthoDB" id="3176965at2"/>
<keyword evidence="2" id="KW-1185">Reference proteome</keyword>
<dbReference type="RefSeq" id="WP_136729557.1">
    <property type="nucleotide sequence ID" value="NZ_SUMC01000089.1"/>
</dbReference>
<dbReference type="EMBL" id="SUMC01000089">
    <property type="protein sequence ID" value="TKA00174.1"/>
    <property type="molecule type" value="Genomic_DNA"/>
</dbReference>
<reference evidence="1 2" key="1">
    <citation type="submission" date="2019-04" db="EMBL/GenBank/DDBJ databases">
        <title>Streptomyces oryziradicis sp. nov., a novel actinomycete isolated from rhizosphere soil of rice (Oryza sativa L.).</title>
        <authorList>
            <person name="Li C."/>
        </authorList>
    </citation>
    <scope>NUCLEOTIDE SEQUENCE [LARGE SCALE GENOMIC DNA]</scope>
    <source>
        <strain evidence="1 2">NEAU-C40</strain>
    </source>
</reference>